<evidence type="ECO:0000313" key="3">
    <source>
        <dbReference type="Proteomes" id="UP000762676"/>
    </source>
</evidence>
<dbReference type="SUPFAM" id="SSF57756">
    <property type="entry name" value="Retrovirus zinc finger-like domains"/>
    <property type="match status" value="1"/>
</dbReference>
<keyword evidence="2" id="KW-0347">Helicase</keyword>
<dbReference type="GO" id="GO:0008270">
    <property type="term" value="F:zinc ion binding"/>
    <property type="evidence" value="ECO:0007669"/>
    <property type="project" value="InterPro"/>
</dbReference>
<dbReference type="GO" id="GO:0003676">
    <property type="term" value="F:nucleic acid binding"/>
    <property type="evidence" value="ECO:0007669"/>
    <property type="project" value="InterPro"/>
</dbReference>
<feature type="region of interest" description="Disordered" evidence="1">
    <location>
        <begin position="204"/>
        <end position="227"/>
    </location>
</feature>
<dbReference type="Proteomes" id="UP000762676">
    <property type="component" value="Unassembled WGS sequence"/>
</dbReference>
<evidence type="ECO:0000256" key="1">
    <source>
        <dbReference type="SAM" id="MobiDB-lite"/>
    </source>
</evidence>
<keyword evidence="3" id="KW-1185">Reference proteome</keyword>
<proteinExistence type="predicted"/>
<dbReference type="AlphaFoldDB" id="A0AAV4HTZ4"/>
<keyword evidence="2" id="KW-0547">Nucleotide-binding</keyword>
<dbReference type="GO" id="GO:0004386">
    <property type="term" value="F:helicase activity"/>
    <property type="evidence" value="ECO:0007669"/>
    <property type="project" value="UniProtKB-KW"/>
</dbReference>
<accession>A0AAV4HTZ4</accession>
<dbReference type="InterPro" id="IPR036875">
    <property type="entry name" value="Znf_CCHC_sf"/>
</dbReference>
<comment type="caution">
    <text evidence="2">The sequence shown here is derived from an EMBL/GenBank/DDBJ whole genome shotgun (WGS) entry which is preliminary data.</text>
</comment>
<dbReference type="EMBL" id="BMAT01009212">
    <property type="protein sequence ID" value="GFS01664.1"/>
    <property type="molecule type" value="Genomic_DNA"/>
</dbReference>
<name>A0AAV4HTZ4_9GAST</name>
<keyword evidence="2" id="KW-0067">ATP-binding</keyword>
<evidence type="ECO:0000313" key="2">
    <source>
        <dbReference type="EMBL" id="GFS01664.1"/>
    </source>
</evidence>
<feature type="compositionally biased region" description="Basic and acidic residues" evidence="1">
    <location>
        <begin position="207"/>
        <end position="227"/>
    </location>
</feature>
<reference evidence="2 3" key="1">
    <citation type="journal article" date="2021" name="Elife">
        <title>Chloroplast acquisition without the gene transfer in kleptoplastic sea slugs, Plakobranchus ocellatus.</title>
        <authorList>
            <person name="Maeda T."/>
            <person name="Takahashi S."/>
            <person name="Yoshida T."/>
            <person name="Shimamura S."/>
            <person name="Takaki Y."/>
            <person name="Nagai Y."/>
            <person name="Toyoda A."/>
            <person name="Suzuki Y."/>
            <person name="Arimoto A."/>
            <person name="Ishii H."/>
            <person name="Satoh N."/>
            <person name="Nishiyama T."/>
            <person name="Hasebe M."/>
            <person name="Maruyama T."/>
            <person name="Minagawa J."/>
            <person name="Obokata J."/>
            <person name="Shigenobu S."/>
        </authorList>
    </citation>
    <scope>NUCLEOTIDE SEQUENCE [LARGE SCALE GENOMIC DNA]</scope>
</reference>
<sequence length="227" mass="25414">MSESSPSFPPVFVTARDLPEGVTNYDLCAAGEKLIGSGGIIGSQRIGQLWRLYPSSREGRVKLLVEGLTIKNKRVKLLSQNPFLIRGNQEIPITKLFISNLPISSSNEMITSGLEKIGVVCRSNIFMERVRDPNGKLTHWLTGRRFIWIDVPKKPIRQMINIGHFKASLYYKEEKPASCRRCLREGHSAHQCTFEERCLNCGTSGHRKGDGKCKDSGDSRSKPEGPQ</sequence>
<protein>
    <submittedName>
        <fullName evidence="2">Interferon-induced helicase C domain-containing protein 1</fullName>
    </submittedName>
</protein>
<keyword evidence="2" id="KW-0378">Hydrolase</keyword>
<gene>
    <name evidence="2" type="ORF">ElyMa_004587400</name>
</gene>
<organism evidence="2 3">
    <name type="scientific">Elysia marginata</name>
    <dbReference type="NCBI Taxonomy" id="1093978"/>
    <lineage>
        <taxon>Eukaryota</taxon>
        <taxon>Metazoa</taxon>
        <taxon>Spiralia</taxon>
        <taxon>Lophotrochozoa</taxon>
        <taxon>Mollusca</taxon>
        <taxon>Gastropoda</taxon>
        <taxon>Heterobranchia</taxon>
        <taxon>Euthyneura</taxon>
        <taxon>Panpulmonata</taxon>
        <taxon>Sacoglossa</taxon>
        <taxon>Placobranchoidea</taxon>
        <taxon>Plakobranchidae</taxon>
        <taxon>Elysia</taxon>
    </lineage>
</organism>